<proteinExistence type="predicted"/>
<evidence type="ECO:0000256" key="2">
    <source>
        <dbReference type="PROSITE-ProRule" id="PRU00335"/>
    </source>
</evidence>
<evidence type="ECO:0000256" key="1">
    <source>
        <dbReference type="ARBA" id="ARBA00023125"/>
    </source>
</evidence>
<name>K0JZM9_SACES</name>
<evidence type="ECO:0000259" key="3">
    <source>
        <dbReference type="PROSITE" id="PS50977"/>
    </source>
</evidence>
<organism evidence="4 5">
    <name type="scientific">Saccharothrix espanaensis (strain ATCC 51144 / DSM 44229 / JCM 9112 / NBRC 15066 / NRRL 15764)</name>
    <dbReference type="NCBI Taxonomy" id="1179773"/>
    <lineage>
        <taxon>Bacteria</taxon>
        <taxon>Bacillati</taxon>
        <taxon>Actinomycetota</taxon>
        <taxon>Actinomycetes</taxon>
        <taxon>Pseudonocardiales</taxon>
        <taxon>Pseudonocardiaceae</taxon>
        <taxon>Saccharothrix</taxon>
    </lineage>
</organism>
<feature type="DNA-binding region" description="H-T-H motif" evidence="2">
    <location>
        <begin position="33"/>
        <end position="52"/>
    </location>
</feature>
<keyword evidence="5" id="KW-1185">Reference proteome</keyword>
<gene>
    <name evidence="4" type="ordered locus">BN6_27720</name>
</gene>
<dbReference type="BioCyc" id="SESP1179773:BN6_RS13440-MONOMER"/>
<dbReference type="HOGENOM" id="CLU_069356_15_10_11"/>
<dbReference type="Gene3D" id="1.10.357.10">
    <property type="entry name" value="Tetracycline Repressor, domain 2"/>
    <property type="match status" value="1"/>
</dbReference>
<dbReference type="InterPro" id="IPR009057">
    <property type="entry name" value="Homeodomain-like_sf"/>
</dbReference>
<dbReference type="InterPro" id="IPR050109">
    <property type="entry name" value="HTH-type_TetR-like_transc_reg"/>
</dbReference>
<dbReference type="Proteomes" id="UP000006281">
    <property type="component" value="Chromosome"/>
</dbReference>
<dbReference type="AlphaFoldDB" id="K0JZM9"/>
<dbReference type="PANTHER" id="PTHR30055">
    <property type="entry name" value="HTH-TYPE TRANSCRIPTIONAL REGULATOR RUTR"/>
    <property type="match status" value="1"/>
</dbReference>
<dbReference type="SUPFAM" id="SSF48498">
    <property type="entry name" value="Tetracyclin repressor-like, C-terminal domain"/>
    <property type="match status" value="1"/>
</dbReference>
<protein>
    <submittedName>
        <fullName evidence="4">Transcriptional regulator, TetR family</fullName>
    </submittedName>
</protein>
<dbReference type="EMBL" id="HE804045">
    <property type="protein sequence ID" value="CCH30084.1"/>
    <property type="molecule type" value="Genomic_DNA"/>
</dbReference>
<sequence length="195" mass="21166">MRVPKVVDHEERRGRLAEAVWALAVRGGLEGVTLRGVAAEAGVSMGQVQHYFPTMEALVRDALERAVRELNARIERSILAIADAGAAVVLRECLHALIRPDEESTRLLRFSVAVLGRTISDPTLARVLAPGDDELLSFTAGLIATARRGTGDDRLDADICWSLATSLGVDVAIGHRTPEDARAVLDYQIDRVLRP</sequence>
<accession>K0JZM9</accession>
<dbReference type="PATRIC" id="fig|1179773.3.peg.2769"/>
<feature type="domain" description="HTH tetR-type" evidence="3">
    <location>
        <begin position="10"/>
        <end position="70"/>
    </location>
</feature>
<dbReference type="GO" id="GO:0000976">
    <property type="term" value="F:transcription cis-regulatory region binding"/>
    <property type="evidence" value="ECO:0007669"/>
    <property type="project" value="TreeGrafter"/>
</dbReference>
<dbReference type="SUPFAM" id="SSF46689">
    <property type="entry name" value="Homeodomain-like"/>
    <property type="match status" value="1"/>
</dbReference>
<dbReference type="PROSITE" id="PS50977">
    <property type="entry name" value="HTH_TETR_2"/>
    <property type="match status" value="1"/>
</dbReference>
<dbReference type="InterPro" id="IPR001647">
    <property type="entry name" value="HTH_TetR"/>
</dbReference>
<dbReference type="PANTHER" id="PTHR30055:SF228">
    <property type="entry name" value="TRANSCRIPTIONAL REGULATOR-RELATED"/>
    <property type="match status" value="1"/>
</dbReference>
<dbReference type="eggNOG" id="COG1309">
    <property type="taxonomic scope" value="Bacteria"/>
</dbReference>
<keyword evidence="1 2" id="KW-0238">DNA-binding</keyword>
<reference evidence="4 5" key="1">
    <citation type="journal article" date="2012" name="BMC Genomics">
        <title>Complete genome sequence of Saccharothrix espanaensis DSM 44229T and comparison to the other completely sequenced Pseudonocardiaceae.</title>
        <authorList>
            <person name="Strobel T."/>
            <person name="Al-Dilaimi A."/>
            <person name="Blom J."/>
            <person name="Gessner A."/>
            <person name="Kalinowski J."/>
            <person name="Luzhetska M."/>
            <person name="Puhler A."/>
            <person name="Szczepanowski R."/>
            <person name="Bechthold A."/>
            <person name="Ruckert C."/>
        </authorList>
    </citation>
    <scope>NUCLEOTIDE SEQUENCE [LARGE SCALE GENOMIC DNA]</scope>
    <source>
        <strain evidence="5">ATCC 51144 / DSM 44229 / JCM 9112 / NBRC 15066 / NRRL 15764</strain>
    </source>
</reference>
<evidence type="ECO:0000313" key="5">
    <source>
        <dbReference type="Proteomes" id="UP000006281"/>
    </source>
</evidence>
<evidence type="ECO:0000313" key="4">
    <source>
        <dbReference type="EMBL" id="CCH30084.1"/>
    </source>
</evidence>
<dbReference type="InterPro" id="IPR036271">
    <property type="entry name" value="Tet_transcr_reg_TetR-rel_C_sf"/>
</dbReference>
<dbReference type="Pfam" id="PF00440">
    <property type="entry name" value="TetR_N"/>
    <property type="match status" value="1"/>
</dbReference>
<dbReference type="GO" id="GO:0003700">
    <property type="term" value="F:DNA-binding transcription factor activity"/>
    <property type="evidence" value="ECO:0007669"/>
    <property type="project" value="TreeGrafter"/>
</dbReference>
<dbReference type="KEGG" id="sesp:BN6_27720"/>